<dbReference type="OrthoDB" id="66620at2759"/>
<dbReference type="InterPro" id="IPR043926">
    <property type="entry name" value="ABCG_dom"/>
</dbReference>
<feature type="region of interest" description="Disordered" evidence="9">
    <location>
        <begin position="1"/>
        <end position="26"/>
    </location>
</feature>
<keyword evidence="13" id="KW-1185">Reference proteome</keyword>
<evidence type="ECO:0000256" key="5">
    <source>
        <dbReference type="ARBA" id="ARBA00022741"/>
    </source>
</evidence>
<feature type="transmembrane region" description="Helical" evidence="10">
    <location>
        <begin position="390"/>
        <end position="416"/>
    </location>
</feature>
<feature type="transmembrane region" description="Helical" evidence="10">
    <location>
        <begin position="524"/>
        <end position="545"/>
    </location>
</feature>
<evidence type="ECO:0000256" key="10">
    <source>
        <dbReference type="SAM" id="Phobius"/>
    </source>
</evidence>
<dbReference type="InterPro" id="IPR013525">
    <property type="entry name" value="ABC2_TM"/>
</dbReference>
<dbReference type="InterPro" id="IPR052215">
    <property type="entry name" value="Plant_ABCG"/>
</dbReference>
<comment type="similarity">
    <text evidence="2">Belongs to the ABC transporter superfamily. ABCG family. Eye pigment precursor importer (TC 3.A.1.204) subfamily.</text>
</comment>
<dbReference type="Gene3D" id="3.40.50.300">
    <property type="entry name" value="P-loop containing nucleotide triphosphate hydrolases"/>
    <property type="match status" value="1"/>
</dbReference>
<dbReference type="GO" id="GO:0016887">
    <property type="term" value="F:ATP hydrolysis activity"/>
    <property type="evidence" value="ECO:0007669"/>
    <property type="project" value="InterPro"/>
</dbReference>
<keyword evidence="3" id="KW-0813">Transport</keyword>
<evidence type="ECO:0000313" key="12">
    <source>
        <dbReference type="EMBL" id="KAF2672882.1"/>
    </source>
</evidence>
<dbReference type="Pfam" id="PF00005">
    <property type="entry name" value="ABC_tran"/>
    <property type="match status" value="1"/>
</dbReference>
<evidence type="ECO:0000256" key="3">
    <source>
        <dbReference type="ARBA" id="ARBA00022448"/>
    </source>
</evidence>
<gene>
    <name evidence="12" type="ORF">BT63DRAFT_431367</name>
</gene>
<proteinExistence type="inferred from homology"/>
<keyword evidence="4 10" id="KW-0812">Transmembrane</keyword>
<keyword evidence="5" id="KW-0547">Nucleotide-binding</keyword>
<keyword evidence="8 10" id="KW-0472">Membrane</keyword>
<keyword evidence="6" id="KW-0067">ATP-binding</keyword>
<evidence type="ECO:0000259" key="11">
    <source>
        <dbReference type="PROSITE" id="PS50893"/>
    </source>
</evidence>
<evidence type="ECO:0000256" key="9">
    <source>
        <dbReference type="SAM" id="MobiDB-lite"/>
    </source>
</evidence>
<feature type="domain" description="ABC transporter" evidence="11">
    <location>
        <begin position="35"/>
        <end position="266"/>
    </location>
</feature>
<dbReference type="PROSITE" id="PS50893">
    <property type="entry name" value="ABC_TRANSPORTER_2"/>
    <property type="match status" value="1"/>
</dbReference>
<dbReference type="GO" id="GO:0005524">
    <property type="term" value="F:ATP binding"/>
    <property type="evidence" value="ECO:0007669"/>
    <property type="project" value="UniProtKB-KW"/>
</dbReference>
<dbReference type="SMART" id="SM00382">
    <property type="entry name" value="AAA"/>
    <property type="match status" value="1"/>
</dbReference>
<dbReference type="PANTHER" id="PTHR48042">
    <property type="entry name" value="ABC TRANSPORTER G FAMILY MEMBER 11"/>
    <property type="match status" value="1"/>
</dbReference>
<sequence>MEDRELSSVLSHQGNEKPGNPSHDIERGILGELVNDSVDVYRWSHCSVEVKDRATGNQKLILDDISGEARAGEVIALMGPSGSGKTTLLNVLARRAAAAKAKVTGELLVDDQTVSLSTFCTLVSFVEQEDALIGSLSTRETIEIAAHLSRPRQSTRAGRKAITEQLLSAFGLNLAVDTFIGTPIRKGISGGQKRRILFLDEPTLGLDSTASREVMSYICKVARELKLVIFALFDRLALLSQGKLCYFGLVSEVNPYFENIGSPVPLHTNTAEYLLDLVNADFEGATNIAESQVVHCEFKKASAIDAVVVMIPLLKRTIMKSYRDLLAYGVRYAMYLGLAIMMGTSFINAIFFGLAFMSFMAVAYVPAYLEDRAVYVKDRVNGLYGLTAFMLINTLVGLPYLFGISLLFSIIAYWLLNFDLSATAFFNFVMWLFLDLLAAEALVVFVSSLIPSFVIALALVAFANGLWMSVGGFLHPVPLLNPFWKYGMMVNEFARRTYSCIADCKCNFPTEDLTCRIPGTSDKWVGIMIAIIVVYRFLGWIALYVRKC</sequence>
<comment type="subcellular location">
    <subcellularLocation>
        <location evidence="1">Membrane</location>
        <topology evidence="1">Multi-pass membrane protein</topology>
    </subcellularLocation>
</comment>
<dbReference type="InterPro" id="IPR027417">
    <property type="entry name" value="P-loop_NTPase"/>
</dbReference>
<organism evidence="12 13">
    <name type="scientific">Microthyrium microscopicum</name>
    <dbReference type="NCBI Taxonomy" id="703497"/>
    <lineage>
        <taxon>Eukaryota</taxon>
        <taxon>Fungi</taxon>
        <taxon>Dikarya</taxon>
        <taxon>Ascomycota</taxon>
        <taxon>Pezizomycotina</taxon>
        <taxon>Dothideomycetes</taxon>
        <taxon>Dothideomycetes incertae sedis</taxon>
        <taxon>Microthyriales</taxon>
        <taxon>Microthyriaceae</taxon>
        <taxon>Microthyrium</taxon>
    </lineage>
</organism>
<dbReference type="EMBL" id="MU004231">
    <property type="protein sequence ID" value="KAF2672882.1"/>
    <property type="molecule type" value="Genomic_DNA"/>
</dbReference>
<evidence type="ECO:0000256" key="2">
    <source>
        <dbReference type="ARBA" id="ARBA00005814"/>
    </source>
</evidence>
<evidence type="ECO:0000256" key="1">
    <source>
        <dbReference type="ARBA" id="ARBA00004141"/>
    </source>
</evidence>
<evidence type="ECO:0000256" key="8">
    <source>
        <dbReference type="ARBA" id="ARBA00023136"/>
    </source>
</evidence>
<dbReference type="Pfam" id="PF19055">
    <property type="entry name" value="ABC2_membrane_7"/>
    <property type="match status" value="1"/>
</dbReference>
<dbReference type="InterPro" id="IPR003593">
    <property type="entry name" value="AAA+_ATPase"/>
</dbReference>
<evidence type="ECO:0000256" key="4">
    <source>
        <dbReference type="ARBA" id="ARBA00022692"/>
    </source>
</evidence>
<feature type="transmembrane region" description="Helical" evidence="10">
    <location>
        <begin position="349"/>
        <end position="369"/>
    </location>
</feature>
<evidence type="ECO:0000256" key="6">
    <source>
        <dbReference type="ARBA" id="ARBA00022840"/>
    </source>
</evidence>
<keyword evidence="7 10" id="KW-1133">Transmembrane helix</keyword>
<evidence type="ECO:0000256" key="7">
    <source>
        <dbReference type="ARBA" id="ARBA00022989"/>
    </source>
</evidence>
<dbReference type="AlphaFoldDB" id="A0A6A6UKY4"/>
<dbReference type="Pfam" id="PF01061">
    <property type="entry name" value="ABC2_membrane"/>
    <property type="match status" value="1"/>
</dbReference>
<dbReference type="GO" id="GO:0140359">
    <property type="term" value="F:ABC-type transporter activity"/>
    <property type="evidence" value="ECO:0007669"/>
    <property type="project" value="InterPro"/>
</dbReference>
<dbReference type="InterPro" id="IPR003439">
    <property type="entry name" value="ABC_transporter-like_ATP-bd"/>
</dbReference>
<evidence type="ECO:0000313" key="13">
    <source>
        <dbReference type="Proteomes" id="UP000799302"/>
    </source>
</evidence>
<name>A0A6A6UKY4_9PEZI</name>
<dbReference type="SUPFAM" id="SSF52540">
    <property type="entry name" value="P-loop containing nucleoside triphosphate hydrolases"/>
    <property type="match status" value="1"/>
</dbReference>
<dbReference type="GO" id="GO:0016020">
    <property type="term" value="C:membrane"/>
    <property type="evidence" value="ECO:0007669"/>
    <property type="project" value="UniProtKB-SubCell"/>
</dbReference>
<protein>
    <submittedName>
        <fullName evidence="12">ABC transporter</fullName>
    </submittedName>
</protein>
<reference evidence="12" key="1">
    <citation type="journal article" date="2020" name="Stud. Mycol.">
        <title>101 Dothideomycetes genomes: a test case for predicting lifestyles and emergence of pathogens.</title>
        <authorList>
            <person name="Haridas S."/>
            <person name="Albert R."/>
            <person name="Binder M."/>
            <person name="Bloem J."/>
            <person name="Labutti K."/>
            <person name="Salamov A."/>
            <person name="Andreopoulos B."/>
            <person name="Baker S."/>
            <person name="Barry K."/>
            <person name="Bills G."/>
            <person name="Bluhm B."/>
            <person name="Cannon C."/>
            <person name="Castanera R."/>
            <person name="Culley D."/>
            <person name="Daum C."/>
            <person name="Ezra D."/>
            <person name="Gonzalez J."/>
            <person name="Henrissat B."/>
            <person name="Kuo A."/>
            <person name="Liang C."/>
            <person name="Lipzen A."/>
            <person name="Lutzoni F."/>
            <person name="Magnuson J."/>
            <person name="Mondo S."/>
            <person name="Nolan M."/>
            <person name="Ohm R."/>
            <person name="Pangilinan J."/>
            <person name="Park H.-J."/>
            <person name="Ramirez L."/>
            <person name="Alfaro M."/>
            <person name="Sun H."/>
            <person name="Tritt A."/>
            <person name="Yoshinaga Y."/>
            <person name="Zwiers L.-H."/>
            <person name="Turgeon B."/>
            <person name="Goodwin S."/>
            <person name="Spatafora J."/>
            <person name="Crous P."/>
            <person name="Grigoriev I."/>
        </authorList>
    </citation>
    <scope>NUCLEOTIDE SEQUENCE</scope>
    <source>
        <strain evidence="12">CBS 115976</strain>
    </source>
</reference>
<dbReference type="Proteomes" id="UP000799302">
    <property type="component" value="Unassembled WGS sequence"/>
</dbReference>
<dbReference type="PANTHER" id="PTHR48042:SF11">
    <property type="entry name" value="ABC TRANSPORTER G FAMILY MEMBER 11"/>
    <property type="match status" value="1"/>
</dbReference>
<accession>A0A6A6UKY4</accession>